<evidence type="ECO:0000256" key="6">
    <source>
        <dbReference type="ARBA" id="ARBA00047960"/>
    </source>
</evidence>
<evidence type="ECO:0000256" key="2">
    <source>
        <dbReference type="ARBA" id="ARBA00011738"/>
    </source>
</evidence>
<evidence type="ECO:0000256" key="4">
    <source>
        <dbReference type="ARBA" id="ARBA00022679"/>
    </source>
</evidence>
<dbReference type="Pfam" id="PF13417">
    <property type="entry name" value="GST_N_3"/>
    <property type="match status" value="1"/>
</dbReference>
<comment type="similarity">
    <text evidence="1">Belongs to the GST superfamily. Theta family.</text>
</comment>
<dbReference type="OrthoDB" id="2309723at2759"/>
<feature type="domain" description="GST C-terminal" evidence="8">
    <location>
        <begin position="90"/>
        <end position="222"/>
    </location>
</feature>
<evidence type="ECO:0000259" key="7">
    <source>
        <dbReference type="PROSITE" id="PS50404"/>
    </source>
</evidence>
<dbReference type="SUPFAM" id="SSF52833">
    <property type="entry name" value="Thioredoxin-like"/>
    <property type="match status" value="1"/>
</dbReference>
<evidence type="ECO:0000256" key="3">
    <source>
        <dbReference type="ARBA" id="ARBA00012452"/>
    </source>
</evidence>
<dbReference type="Gene3D" id="3.40.30.10">
    <property type="entry name" value="Glutaredoxin"/>
    <property type="match status" value="1"/>
</dbReference>
<dbReference type="InterPro" id="IPR004046">
    <property type="entry name" value="GST_C"/>
</dbReference>
<comment type="caution">
    <text evidence="9">The sequence shown here is derived from an EMBL/GenBank/DDBJ whole genome shotgun (WGS) entry which is preliminary data.</text>
</comment>
<dbReference type="PANTHER" id="PTHR43969:SF9">
    <property type="entry name" value="GLUTATHIONE S TRANSFERASE D10, ISOFORM A-RELATED"/>
    <property type="match status" value="1"/>
</dbReference>
<dbReference type="InterPro" id="IPR010987">
    <property type="entry name" value="Glutathione-S-Trfase_C-like"/>
</dbReference>
<dbReference type="InterPro" id="IPR004045">
    <property type="entry name" value="Glutathione_S-Trfase_N"/>
</dbReference>
<evidence type="ECO:0000313" key="10">
    <source>
        <dbReference type="Proteomes" id="UP001107558"/>
    </source>
</evidence>
<dbReference type="GO" id="GO:0004364">
    <property type="term" value="F:glutathione transferase activity"/>
    <property type="evidence" value="ECO:0007669"/>
    <property type="project" value="UniProtKB-EC"/>
</dbReference>
<comment type="catalytic activity">
    <reaction evidence="6">
        <text>RX + glutathione = an S-substituted glutathione + a halide anion + H(+)</text>
        <dbReference type="Rhea" id="RHEA:16437"/>
        <dbReference type="ChEBI" id="CHEBI:15378"/>
        <dbReference type="ChEBI" id="CHEBI:16042"/>
        <dbReference type="ChEBI" id="CHEBI:17792"/>
        <dbReference type="ChEBI" id="CHEBI:57925"/>
        <dbReference type="ChEBI" id="CHEBI:90779"/>
        <dbReference type="EC" id="2.5.1.18"/>
    </reaction>
</comment>
<dbReference type="GO" id="GO:0006749">
    <property type="term" value="P:glutathione metabolic process"/>
    <property type="evidence" value="ECO:0007669"/>
    <property type="project" value="TreeGrafter"/>
</dbReference>
<dbReference type="SFLD" id="SFLDG00358">
    <property type="entry name" value="Main_(cytGST)"/>
    <property type="match status" value="1"/>
</dbReference>
<dbReference type="AlphaFoldDB" id="A0A9J6CRW7"/>
<keyword evidence="10" id="KW-1185">Reference proteome</keyword>
<dbReference type="PANTHER" id="PTHR43969">
    <property type="entry name" value="GLUTATHIONE S TRANSFERASE D10, ISOFORM A-RELATED"/>
    <property type="match status" value="1"/>
</dbReference>
<evidence type="ECO:0000313" key="9">
    <source>
        <dbReference type="EMBL" id="KAG5684953.1"/>
    </source>
</evidence>
<evidence type="ECO:0000256" key="1">
    <source>
        <dbReference type="ARBA" id="ARBA00009899"/>
    </source>
</evidence>
<name>A0A9J6CRW7_POLVA</name>
<dbReference type="SUPFAM" id="SSF47616">
    <property type="entry name" value="GST C-terminal domain-like"/>
    <property type="match status" value="1"/>
</dbReference>
<dbReference type="Gene3D" id="1.20.1050.10">
    <property type="match status" value="1"/>
</dbReference>
<dbReference type="PROSITE" id="PS50405">
    <property type="entry name" value="GST_CTER"/>
    <property type="match status" value="1"/>
</dbReference>
<dbReference type="InterPro" id="IPR036249">
    <property type="entry name" value="Thioredoxin-like_sf"/>
</dbReference>
<dbReference type="Proteomes" id="UP001107558">
    <property type="component" value="Chromosome 1"/>
</dbReference>
<feature type="domain" description="GST N-terminal" evidence="7">
    <location>
        <begin position="2"/>
        <end position="83"/>
    </location>
</feature>
<dbReference type="FunFam" id="3.40.30.10:FF:000208">
    <property type="entry name" value="glutathione S-transferase 1"/>
    <property type="match status" value="1"/>
</dbReference>
<evidence type="ECO:0000259" key="8">
    <source>
        <dbReference type="PROSITE" id="PS50405"/>
    </source>
</evidence>
<comment type="subunit">
    <text evidence="2">Homodimer.</text>
</comment>
<dbReference type="Pfam" id="PF00043">
    <property type="entry name" value="GST_C"/>
    <property type="match status" value="1"/>
</dbReference>
<organism evidence="9 10">
    <name type="scientific">Polypedilum vanderplanki</name>
    <name type="common">Sleeping chironomid midge</name>
    <dbReference type="NCBI Taxonomy" id="319348"/>
    <lineage>
        <taxon>Eukaryota</taxon>
        <taxon>Metazoa</taxon>
        <taxon>Ecdysozoa</taxon>
        <taxon>Arthropoda</taxon>
        <taxon>Hexapoda</taxon>
        <taxon>Insecta</taxon>
        <taxon>Pterygota</taxon>
        <taxon>Neoptera</taxon>
        <taxon>Endopterygota</taxon>
        <taxon>Diptera</taxon>
        <taxon>Nematocera</taxon>
        <taxon>Chironomoidea</taxon>
        <taxon>Chironomidae</taxon>
        <taxon>Chironominae</taxon>
        <taxon>Polypedilum</taxon>
        <taxon>Polypedilum</taxon>
    </lineage>
</organism>
<gene>
    <name evidence="9" type="ORF">PVAND_014160</name>
</gene>
<dbReference type="SFLD" id="SFLDS00019">
    <property type="entry name" value="Glutathione_Transferase_(cytos"/>
    <property type="match status" value="1"/>
</dbReference>
<keyword evidence="4" id="KW-0808">Transferase</keyword>
<dbReference type="SFLD" id="SFLDG01153">
    <property type="entry name" value="Main.4:_Theta-like"/>
    <property type="match status" value="1"/>
</dbReference>
<proteinExistence type="inferred from homology"/>
<dbReference type="EC" id="2.5.1.18" evidence="3"/>
<dbReference type="PROSITE" id="PS50404">
    <property type="entry name" value="GST_NTER"/>
    <property type="match status" value="1"/>
</dbReference>
<dbReference type="InterPro" id="IPR040079">
    <property type="entry name" value="Glutathione_S-Trfase"/>
</dbReference>
<accession>A0A9J6CRW7</accession>
<evidence type="ECO:0000256" key="5">
    <source>
        <dbReference type="ARBA" id="ARBA00041523"/>
    </source>
</evidence>
<protein>
    <recommendedName>
        <fullName evidence="3">glutathione transferase</fullName>
        <ecNumber evidence="3">2.5.1.18</ecNumber>
    </recommendedName>
    <alternativeName>
        <fullName evidence="5">GST class-theta</fullName>
    </alternativeName>
</protein>
<reference evidence="9" key="1">
    <citation type="submission" date="2021-03" db="EMBL/GenBank/DDBJ databases">
        <title>Chromosome level genome of the anhydrobiotic midge Polypedilum vanderplanki.</title>
        <authorList>
            <person name="Yoshida Y."/>
            <person name="Kikawada T."/>
            <person name="Gusev O."/>
        </authorList>
    </citation>
    <scope>NUCLEOTIDE SEQUENCE</scope>
    <source>
        <strain evidence="9">NIAS01</strain>
        <tissue evidence="9">Whole body or cell culture</tissue>
    </source>
</reference>
<dbReference type="InterPro" id="IPR036282">
    <property type="entry name" value="Glutathione-S-Trfase_C_sf"/>
</dbReference>
<dbReference type="EMBL" id="JADBJN010000001">
    <property type="protein sequence ID" value="KAG5684953.1"/>
    <property type="molecule type" value="Genomic_DNA"/>
</dbReference>
<dbReference type="CDD" id="cd03177">
    <property type="entry name" value="GST_C_Delta_Epsilon"/>
    <property type="match status" value="1"/>
</dbReference>
<dbReference type="FunFam" id="1.20.1050.10:FF:000007">
    <property type="entry name" value="Glutathione S-transferase 1-1"/>
    <property type="match status" value="1"/>
</dbReference>
<sequence length="224" mass="25985">MSKPTLYYHPLSPPSRAPCLIAKEIGLDINLEVIDFLNSEHTSEKFTKINPAQTIPAMVDSDFIVCDSHAICIYLIEKYAKDDYLYPKNDLKLRTVINDRLFFDASFLFPRGLNVMLPVVMQGQAEVPEEKVQQIHRGYRIVENYLSTSKWIASNDHMTLADLAIFAWMESFTQVFTIENYPKLTTWLKEMRKLPYYEEANKKGADLHIQIFRSALEKNKKAKK</sequence>